<feature type="domain" description="NAD/GMP synthase" evidence="11">
    <location>
        <begin position="29"/>
        <end position="271"/>
    </location>
</feature>
<sequence>MQAEIEARRAEIARGLGVRPDCDIDEELERRIVFLADYLLAARMDAYVIGISGGVDSLVAGRIAQLAVSRLRSSGHVCALVAARLPYGTQSDEQDARRAMDFVAPDKRMTLNIQPAVDAQRVALEAAGIDYADAHAEDFIAGNIKARQRMIALYAIAGAHKGLVVGTDNAAEALTGFFTKHGDGAADVMPLSGLTKRCVREIGAALGAPPDLVAKVPTADLETLRPQHPDEAALGFAYREIDDFLEGRPVSPEVAQRLVSRYDATEHKRRPAATPPYLRH</sequence>
<dbReference type="EMBL" id="POQS01000002">
    <property type="protein sequence ID" value="PND34665.1"/>
    <property type="molecule type" value="Genomic_DNA"/>
</dbReference>
<gene>
    <name evidence="8" type="primary">nadE</name>
    <name evidence="12" type="ORF">C1I89_10850</name>
</gene>
<evidence type="ECO:0000256" key="9">
    <source>
        <dbReference type="RuleBase" id="RU003811"/>
    </source>
</evidence>
<dbReference type="GO" id="GO:0005737">
    <property type="term" value="C:cytoplasm"/>
    <property type="evidence" value="ECO:0007669"/>
    <property type="project" value="InterPro"/>
</dbReference>
<dbReference type="SUPFAM" id="SSF52402">
    <property type="entry name" value="Adenine nucleotide alpha hydrolases-like"/>
    <property type="match status" value="1"/>
</dbReference>
<dbReference type="PANTHER" id="PTHR23090">
    <property type="entry name" value="NH 3 /GLUTAMINE-DEPENDENT NAD + SYNTHETASE"/>
    <property type="match status" value="1"/>
</dbReference>
<comment type="function">
    <text evidence="8">Catalyzes the ATP-dependent amidation of deamido-NAD to form NAD. Uses ammonia as a nitrogen source.</text>
</comment>
<keyword evidence="5 8" id="KW-0067">ATP-binding</keyword>
<dbReference type="HAMAP" id="MF_00193">
    <property type="entry name" value="NadE_ammonia_dep"/>
    <property type="match status" value="1"/>
</dbReference>
<feature type="binding site" evidence="8">
    <location>
        <position position="196"/>
    </location>
    <ligand>
        <name>ATP</name>
        <dbReference type="ChEBI" id="CHEBI:30616"/>
    </ligand>
</feature>
<dbReference type="AlphaFoldDB" id="A0A2N8KMK1"/>
<evidence type="ECO:0000256" key="2">
    <source>
        <dbReference type="ARBA" id="ARBA00022598"/>
    </source>
</evidence>
<dbReference type="InterPro" id="IPR003694">
    <property type="entry name" value="NAD_synthase"/>
</dbReference>
<evidence type="ECO:0000256" key="8">
    <source>
        <dbReference type="HAMAP-Rule" id="MF_00193"/>
    </source>
</evidence>
<feature type="binding site" evidence="8">
    <location>
        <begin position="50"/>
        <end position="57"/>
    </location>
    <ligand>
        <name>ATP</name>
        <dbReference type="ChEBI" id="CHEBI:30616"/>
    </ligand>
</feature>
<organism evidence="12 13">
    <name type="scientific">Achromobacter pulmonis</name>
    <dbReference type="NCBI Taxonomy" id="1389932"/>
    <lineage>
        <taxon>Bacteria</taxon>
        <taxon>Pseudomonadati</taxon>
        <taxon>Pseudomonadota</taxon>
        <taxon>Betaproteobacteria</taxon>
        <taxon>Burkholderiales</taxon>
        <taxon>Alcaligenaceae</taxon>
        <taxon>Achromobacter</taxon>
    </lineage>
</organism>
<dbReference type="NCBIfam" id="NF001979">
    <property type="entry name" value="PRK00768.1"/>
    <property type="match status" value="1"/>
</dbReference>
<feature type="binding site" description="in other chain" evidence="8">
    <location>
        <begin position="267"/>
        <end position="268"/>
    </location>
    <ligand>
        <name>deamido-NAD(+)</name>
        <dbReference type="ChEBI" id="CHEBI:58437"/>
        <note>ligand shared between two neighboring subunits</note>
    </ligand>
</feature>
<evidence type="ECO:0000256" key="3">
    <source>
        <dbReference type="ARBA" id="ARBA00022723"/>
    </source>
</evidence>
<dbReference type="UniPathway" id="UPA00253">
    <property type="reaction ID" value="UER00333"/>
</dbReference>
<evidence type="ECO:0000313" key="13">
    <source>
        <dbReference type="Proteomes" id="UP000235994"/>
    </source>
</evidence>
<keyword evidence="2 8" id="KW-0436">Ligase</keyword>
<dbReference type="InterPro" id="IPR014729">
    <property type="entry name" value="Rossmann-like_a/b/a_fold"/>
</dbReference>
<feature type="binding site" description="in other chain" evidence="8">
    <location>
        <position position="147"/>
    </location>
    <ligand>
        <name>deamido-NAD(+)</name>
        <dbReference type="ChEBI" id="CHEBI:58437"/>
        <note>ligand shared between two neighboring subunits</note>
    </ligand>
</feature>
<dbReference type="GO" id="GO:0009435">
    <property type="term" value="P:NAD+ biosynthetic process"/>
    <property type="evidence" value="ECO:0007669"/>
    <property type="project" value="UniProtKB-UniRule"/>
</dbReference>
<dbReference type="GO" id="GO:0004359">
    <property type="term" value="F:glutaminase activity"/>
    <property type="evidence" value="ECO:0007669"/>
    <property type="project" value="InterPro"/>
</dbReference>
<comment type="similarity">
    <text evidence="1 8 9">Belongs to the NAD synthetase family.</text>
</comment>
<dbReference type="EC" id="6.3.1.5" evidence="8 10"/>
<proteinExistence type="inferred from homology"/>
<protein>
    <recommendedName>
        <fullName evidence="8 10">NH(3)-dependent NAD(+) synthetase</fullName>
        <ecNumber evidence="8 10">6.3.1.5</ecNumber>
    </recommendedName>
</protein>
<feature type="binding site" evidence="8">
    <location>
        <position position="218"/>
    </location>
    <ligand>
        <name>ATP</name>
        <dbReference type="ChEBI" id="CHEBI:30616"/>
    </ligand>
</feature>
<dbReference type="GO" id="GO:0003952">
    <property type="term" value="F:NAD+ synthase (glutamine-hydrolyzing) activity"/>
    <property type="evidence" value="ECO:0007669"/>
    <property type="project" value="InterPro"/>
</dbReference>
<dbReference type="GO" id="GO:0008795">
    <property type="term" value="F:NAD+ synthase activity"/>
    <property type="evidence" value="ECO:0007669"/>
    <property type="project" value="UniProtKB-UniRule"/>
</dbReference>
<evidence type="ECO:0000256" key="10">
    <source>
        <dbReference type="RuleBase" id="RU003812"/>
    </source>
</evidence>
<dbReference type="Pfam" id="PF02540">
    <property type="entry name" value="NAD_synthase"/>
    <property type="match status" value="1"/>
</dbReference>
<feature type="binding site" description="in other chain" evidence="8">
    <location>
        <position position="180"/>
    </location>
    <ligand>
        <name>deamido-NAD(+)</name>
        <dbReference type="ChEBI" id="CHEBI:58437"/>
        <note>ligand shared between two neighboring subunits</note>
    </ligand>
</feature>
<comment type="pathway">
    <text evidence="8">Cofactor biosynthesis; NAD(+) biosynthesis; NAD(+) from deamido-NAD(+) (ammonia route): step 1/1.</text>
</comment>
<evidence type="ECO:0000256" key="4">
    <source>
        <dbReference type="ARBA" id="ARBA00022741"/>
    </source>
</evidence>
<evidence type="ECO:0000256" key="1">
    <source>
        <dbReference type="ARBA" id="ARBA00005859"/>
    </source>
</evidence>
<feature type="binding site" evidence="8">
    <location>
        <position position="56"/>
    </location>
    <ligand>
        <name>Mg(2+)</name>
        <dbReference type="ChEBI" id="CHEBI:18420"/>
    </ligand>
</feature>
<evidence type="ECO:0000256" key="7">
    <source>
        <dbReference type="ARBA" id="ARBA00023027"/>
    </source>
</evidence>
<comment type="caution">
    <text evidence="12">The sequence shown here is derived from an EMBL/GenBank/DDBJ whole genome shotgun (WGS) entry which is preliminary data.</text>
</comment>
<dbReference type="CDD" id="cd00553">
    <property type="entry name" value="NAD_synthase"/>
    <property type="match status" value="1"/>
</dbReference>
<dbReference type="InterPro" id="IPR022310">
    <property type="entry name" value="NAD/GMP_synthase"/>
</dbReference>
<feature type="binding site" evidence="8">
    <location>
        <position position="187"/>
    </location>
    <ligand>
        <name>deamido-NAD(+)</name>
        <dbReference type="ChEBI" id="CHEBI:58437"/>
        <note>ligand shared between two neighboring subunits</note>
    </ligand>
</feature>
<keyword evidence="3 8" id="KW-0479">Metal-binding</keyword>
<comment type="catalytic activity">
    <reaction evidence="8 10">
        <text>deamido-NAD(+) + NH4(+) + ATP = AMP + diphosphate + NAD(+) + H(+)</text>
        <dbReference type="Rhea" id="RHEA:21188"/>
        <dbReference type="ChEBI" id="CHEBI:15378"/>
        <dbReference type="ChEBI" id="CHEBI:28938"/>
        <dbReference type="ChEBI" id="CHEBI:30616"/>
        <dbReference type="ChEBI" id="CHEBI:33019"/>
        <dbReference type="ChEBI" id="CHEBI:57540"/>
        <dbReference type="ChEBI" id="CHEBI:58437"/>
        <dbReference type="ChEBI" id="CHEBI:456215"/>
        <dbReference type="EC" id="6.3.1.5"/>
    </reaction>
</comment>
<keyword evidence="4 8" id="KW-0547">Nucleotide-binding</keyword>
<dbReference type="PANTHER" id="PTHR23090:SF7">
    <property type="entry name" value="NH(3)-DEPENDENT NAD(+) SYNTHETASE"/>
    <property type="match status" value="1"/>
</dbReference>
<keyword evidence="6 8" id="KW-0460">Magnesium</keyword>
<feature type="binding site" evidence="8">
    <location>
        <position position="172"/>
    </location>
    <ligand>
        <name>Mg(2+)</name>
        <dbReference type="ChEBI" id="CHEBI:18420"/>
    </ligand>
</feature>
<comment type="subunit">
    <text evidence="8">Homodimer.</text>
</comment>
<reference evidence="12 13" key="1">
    <citation type="submission" date="2018-01" db="EMBL/GenBank/DDBJ databases">
        <title>The draft genome of an aniline degradation strain ANB-1.</title>
        <authorList>
            <person name="Zhang L."/>
            <person name="Jiang J."/>
        </authorList>
    </citation>
    <scope>NUCLEOTIDE SEQUENCE [LARGE SCALE GENOMIC DNA]</scope>
    <source>
        <strain evidence="12 13">ANB-1</strain>
    </source>
</reference>
<dbReference type="Proteomes" id="UP000235994">
    <property type="component" value="Unassembled WGS sequence"/>
</dbReference>
<dbReference type="GO" id="GO:0005524">
    <property type="term" value="F:ATP binding"/>
    <property type="evidence" value="ECO:0007669"/>
    <property type="project" value="UniProtKB-UniRule"/>
</dbReference>
<feature type="binding site" evidence="8">
    <location>
        <position position="167"/>
    </location>
    <ligand>
        <name>ATP</name>
        <dbReference type="ChEBI" id="CHEBI:30616"/>
    </ligand>
</feature>
<evidence type="ECO:0000256" key="6">
    <source>
        <dbReference type="ARBA" id="ARBA00022842"/>
    </source>
</evidence>
<dbReference type="Gene3D" id="3.40.50.620">
    <property type="entry name" value="HUPs"/>
    <property type="match status" value="1"/>
</dbReference>
<name>A0A2N8KMK1_9BURK</name>
<evidence type="ECO:0000259" key="11">
    <source>
        <dbReference type="Pfam" id="PF02540"/>
    </source>
</evidence>
<keyword evidence="7 8" id="KW-0520">NAD</keyword>
<evidence type="ECO:0000313" key="12">
    <source>
        <dbReference type="EMBL" id="PND34665.1"/>
    </source>
</evidence>
<evidence type="ECO:0000256" key="5">
    <source>
        <dbReference type="ARBA" id="ARBA00022840"/>
    </source>
</evidence>
<accession>A0A2N8KMK1</accession>
<dbReference type="NCBIfam" id="TIGR00552">
    <property type="entry name" value="nadE"/>
    <property type="match status" value="1"/>
</dbReference>
<keyword evidence="13" id="KW-1185">Reference proteome</keyword>
<dbReference type="GO" id="GO:0046872">
    <property type="term" value="F:metal ion binding"/>
    <property type="evidence" value="ECO:0007669"/>
    <property type="project" value="UniProtKB-KW"/>
</dbReference>
<dbReference type="InterPro" id="IPR022926">
    <property type="entry name" value="NH(3)-dep_NAD(+)_synth"/>
</dbReference>